<gene>
    <name evidence="2" type="ORF">NE237_030043</name>
</gene>
<name>A0A9Q0GS97_9MAGN</name>
<sequence>MRIQGRSDESFALRIGDVSTLAARVSESFLFSSTVCLPLVGFLVLVCLLGFRLFRRSSSIVGGDEMQAVGSMNGLIPIAPIVVSMEMISPILTNGVVVSTLATISMIPIAVATVWDAQTQSAMMNRGSIVSGMSVDLGGVWIWVGFLGSLHKSLL</sequence>
<feature type="transmembrane region" description="Helical" evidence="1">
    <location>
        <begin position="91"/>
        <end position="115"/>
    </location>
</feature>
<evidence type="ECO:0000313" key="2">
    <source>
        <dbReference type="EMBL" id="KAJ4953211.1"/>
    </source>
</evidence>
<accession>A0A9Q0GS97</accession>
<proteinExistence type="predicted"/>
<evidence type="ECO:0000256" key="1">
    <source>
        <dbReference type="SAM" id="Phobius"/>
    </source>
</evidence>
<keyword evidence="1" id="KW-0812">Transmembrane</keyword>
<comment type="caution">
    <text evidence="2">The sequence shown here is derived from an EMBL/GenBank/DDBJ whole genome shotgun (WGS) entry which is preliminary data.</text>
</comment>
<keyword evidence="3" id="KW-1185">Reference proteome</keyword>
<protein>
    <submittedName>
        <fullName evidence="2">Uncharacterized protein</fullName>
    </submittedName>
</protein>
<keyword evidence="1" id="KW-0472">Membrane</keyword>
<keyword evidence="1" id="KW-1133">Transmembrane helix</keyword>
<evidence type="ECO:0000313" key="3">
    <source>
        <dbReference type="Proteomes" id="UP001141806"/>
    </source>
</evidence>
<reference evidence="2" key="1">
    <citation type="journal article" date="2023" name="Plant J.">
        <title>The genome of the king protea, Protea cynaroides.</title>
        <authorList>
            <person name="Chang J."/>
            <person name="Duong T.A."/>
            <person name="Schoeman C."/>
            <person name="Ma X."/>
            <person name="Roodt D."/>
            <person name="Barker N."/>
            <person name="Li Z."/>
            <person name="Van de Peer Y."/>
            <person name="Mizrachi E."/>
        </authorList>
    </citation>
    <scope>NUCLEOTIDE SEQUENCE</scope>
    <source>
        <tissue evidence="2">Young leaves</tissue>
    </source>
</reference>
<feature type="transmembrane region" description="Helical" evidence="1">
    <location>
        <begin position="29"/>
        <end position="54"/>
    </location>
</feature>
<feature type="transmembrane region" description="Helical" evidence="1">
    <location>
        <begin position="66"/>
        <end position="85"/>
    </location>
</feature>
<dbReference type="AlphaFoldDB" id="A0A9Q0GS97"/>
<dbReference type="EMBL" id="JAMYWD010000012">
    <property type="protein sequence ID" value="KAJ4953211.1"/>
    <property type="molecule type" value="Genomic_DNA"/>
</dbReference>
<organism evidence="2 3">
    <name type="scientific">Protea cynaroides</name>
    <dbReference type="NCBI Taxonomy" id="273540"/>
    <lineage>
        <taxon>Eukaryota</taxon>
        <taxon>Viridiplantae</taxon>
        <taxon>Streptophyta</taxon>
        <taxon>Embryophyta</taxon>
        <taxon>Tracheophyta</taxon>
        <taxon>Spermatophyta</taxon>
        <taxon>Magnoliopsida</taxon>
        <taxon>Proteales</taxon>
        <taxon>Proteaceae</taxon>
        <taxon>Protea</taxon>
    </lineage>
</organism>
<dbReference type="Proteomes" id="UP001141806">
    <property type="component" value="Unassembled WGS sequence"/>
</dbReference>
<feature type="transmembrane region" description="Helical" evidence="1">
    <location>
        <begin position="127"/>
        <end position="146"/>
    </location>
</feature>